<feature type="domain" description="Tetrahydrodipicolinate-N-succinyltransferase chain A" evidence="8">
    <location>
        <begin position="5"/>
        <end position="70"/>
    </location>
</feature>
<dbReference type="InterPro" id="IPR018357">
    <property type="entry name" value="Hexapep_transf_CS"/>
</dbReference>
<dbReference type="KEGG" id="snay:FZC37_01060"/>
<dbReference type="GO" id="GO:0009085">
    <property type="term" value="P:lysine biosynthetic process"/>
    <property type="evidence" value="ECO:0007669"/>
    <property type="project" value="UniProtKB-KW"/>
</dbReference>
<dbReference type="NCBIfam" id="NF008808">
    <property type="entry name" value="PRK11830.1"/>
    <property type="match status" value="1"/>
</dbReference>
<dbReference type="Proteomes" id="UP000323844">
    <property type="component" value="Chromosome"/>
</dbReference>
<reference evidence="9 10" key="1">
    <citation type="submission" date="2019-08" db="EMBL/GenBank/DDBJ databases">
        <title>Highly reduced genomes of protist endosymbionts show evolutionary convergence.</title>
        <authorList>
            <person name="George E."/>
            <person name="Husnik F."/>
            <person name="Tashyreva D."/>
            <person name="Prokopchuk G."/>
            <person name="Horak A."/>
            <person name="Kwong W.K."/>
            <person name="Lukes J."/>
            <person name="Keeling P.J."/>
        </authorList>
    </citation>
    <scope>NUCLEOTIDE SEQUENCE [LARGE SCALE GENOMIC DNA]</scope>
    <source>
        <strain evidence="9">1621</strain>
    </source>
</reference>
<keyword evidence="4" id="KW-0677">Repeat</keyword>
<keyword evidence="10" id="KW-1185">Reference proteome</keyword>
<organism evidence="9 10">
    <name type="scientific">Candidatus Sneabacter namystus</name>
    <dbReference type="NCBI Taxonomy" id="2601646"/>
    <lineage>
        <taxon>Bacteria</taxon>
        <taxon>Pseudomonadati</taxon>
        <taxon>Pseudomonadota</taxon>
        <taxon>Alphaproteobacteria</taxon>
        <taxon>Rickettsiales</taxon>
        <taxon>Rickettsiaceae</taxon>
        <taxon>Rickettsieae</taxon>
        <taxon>Candidatus Sneabacter</taxon>
    </lineage>
</organism>
<dbReference type="RefSeq" id="WP_148951889.1">
    <property type="nucleotide sequence ID" value="NZ_CP043312.1"/>
</dbReference>
<dbReference type="Pfam" id="PF00132">
    <property type="entry name" value="Hexapep"/>
    <property type="match status" value="1"/>
</dbReference>
<evidence type="ECO:0000313" key="9">
    <source>
        <dbReference type="EMBL" id="QEK39528.1"/>
    </source>
</evidence>
<dbReference type="Pfam" id="PF14805">
    <property type="entry name" value="THDPS_N_2"/>
    <property type="match status" value="1"/>
</dbReference>
<comment type="similarity">
    <text evidence="1">Belongs to the transferase hexapeptide repeat family.</text>
</comment>
<dbReference type="InterPro" id="IPR001451">
    <property type="entry name" value="Hexapep"/>
</dbReference>
<proteinExistence type="inferred from homology"/>
<dbReference type="InterPro" id="IPR023180">
    <property type="entry name" value="THP_succinylTrfase_dom1"/>
</dbReference>
<keyword evidence="3 9" id="KW-0808">Transferase</keyword>
<dbReference type="AlphaFoldDB" id="A0A5C0UHE0"/>
<keyword evidence="7 9" id="KW-0012">Acyltransferase</keyword>
<dbReference type="EMBL" id="CP043312">
    <property type="protein sequence ID" value="QEK39528.1"/>
    <property type="molecule type" value="Genomic_DNA"/>
</dbReference>
<evidence type="ECO:0000256" key="7">
    <source>
        <dbReference type="ARBA" id="ARBA00023315"/>
    </source>
</evidence>
<dbReference type="PANTHER" id="PTHR43300:SF10">
    <property type="entry name" value="2,3,4,5-TETRAHYDROPYRIDINE-2,6-DICARBOXYLATE N-ACETYLTRANSFERASE"/>
    <property type="match status" value="1"/>
</dbReference>
<keyword evidence="2" id="KW-0028">Amino-acid biosynthesis</keyword>
<evidence type="ECO:0000256" key="1">
    <source>
        <dbReference type="ARBA" id="ARBA00007274"/>
    </source>
</evidence>
<name>A0A5C0UHE0_9RICK</name>
<dbReference type="OrthoDB" id="9775362at2"/>
<evidence type="ECO:0000256" key="6">
    <source>
        <dbReference type="ARBA" id="ARBA00023154"/>
    </source>
</evidence>
<protein>
    <submittedName>
        <fullName evidence="9">2,3,4,5-tetrahydropyridine-2,6-dicarboxylate N-succinyltransferase</fullName>
        <ecNumber evidence="9">2.3.1.117</ecNumber>
    </submittedName>
</protein>
<dbReference type="Pfam" id="PF14602">
    <property type="entry name" value="Hexapep_2"/>
    <property type="match status" value="1"/>
</dbReference>
<evidence type="ECO:0000256" key="5">
    <source>
        <dbReference type="ARBA" id="ARBA00022915"/>
    </source>
</evidence>
<dbReference type="GO" id="GO:0019877">
    <property type="term" value="P:diaminopimelate biosynthetic process"/>
    <property type="evidence" value="ECO:0007669"/>
    <property type="project" value="UniProtKB-KW"/>
</dbReference>
<dbReference type="PANTHER" id="PTHR43300">
    <property type="entry name" value="ACETYLTRANSFERASE"/>
    <property type="match status" value="1"/>
</dbReference>
<dbReference type="Gene3D" id="1.10.166.10">
    <property type="entry name" value="Tetrahydrodipicolinate-N-succinyltransferase, N-terminal domain"/>
    <property type="match status" value="1"/>
</dbReference>
<evidence type="ECO:0000256" key="2">
    <source>
        <dbReference type="ARBA" id="ARBA00022605"/>
    </source>
</evidence>
<keyword evidence="6" id="KW-0457">Lysine biosynthesis</keyword>
<gene>
    <name evidence="9" type="ORF">FZC37_01060</name>
</gene>
<dbReference type="CDD" id="cd03350">
    <property type="entry name" value="LbH_THP_succinylT"/>
    <property type="match status" value="1"/>
</dbReference>
<evidence type="ECO:0000256" key="4">
    <source>
        <dbReference type="ARBA" id="ARBA00022737"/>
    </source>
</evidence>
<dbReference type="Gene3D" id="2.160.10.10">
    <property type="entry name" value="Hexapeptide repeat proteins"/>
    <property type="match status" value="1"/>
</dbReference>
<dbReference type="InterPro" id="IPR011004">
    <property type="entry name" value="Trimer_LpxA-like_sf"/>
</dbReference>
<keyword evidence="5" id="KW-0220">Diaminopimelate biosynthesis</keyword>
<dbReference type="EC" id="2.3.1.117" evidence="9"/>
<evidence type="ECO:0000259" key="8">
    <source>
        <dbReference type="Pfam" id="PF14805"/>
    </source>
</evidence>
<sequence>MNGVLKERIEALWEQKGELSHNLDLLGQVEIVVDELLHLLESGVVRSCEKNEDKWIVNNWVKKGILLLFCVRKSCRVSAQVMTYRDKIRALHNFSDECRVIPTAYIREGVFVGSNAVIMPSFVNIGAYVGDNTMIDSYATVGSCVQIGDKCHISSSAVIGGVLEPVQECPVIIEDNCFVGAGSQVTEGVILGEGSVIGAGVTLTNSIKIYDSVDQKFLSGYVPPFSVVVSGVVQSNTRADVMVKSSIIIKKLTVQEREVLSINEILRSN</sequence>
<dbReference type="SUPFAM" id="SSF51161">
    <property type="entry name" value="Trimeric LpxA-like enzymes"/>
    <property type="match status" value="1"/>
</dbReference>
<dbReference type="GO" id="GO:0008666">
    <property type="term" value="F:2,3,4,5-tetrahydropyridine-2,6-dicarboxylate N-succinyltransferase activity"/>
    <property type="evidence" value="ECO:0007669"/>
    <property type="project" value="UniProtKB-EC"/>
</dbReference>
<accession>A0A5C0UHE0</accession>
<dbReference type="PROSITE" id="PS00101">
    <property type="entry name" value="HEXAPEP_TRANSFERASES"/>
    <property type="match status" value="1"/>
</dbReference>
<evidence type="ECO:0000313" key="10">
    <source>
        <dbReference type="Proteomes" id="UP000323844"/>
    </source>
</evidence>
<evidence type="ECO:0000256" key="3">
    <source>
        <dbReference type="ARBA" id="ARBA00022679"/>
    </source>
</evidence>
<dbReference type="InterPro" id="IPR050179">
    <property type="entry name" value="Trans_hexapeptide_repeat"/>
</dbReference>
<dbReference type="InterPro" id="IPR037133">
    <property type="entry name" value="THP_succinylTrfase_N_sf"/>
</dbReference>